<dbReference type="AlphaFoldDB" id="A0A4C1VI54"/>
<gene>
    <name evidence="3" type="primary">MKRN2OS</name>
    <name evidence="3" type="ORF">EVAR_95188_1</name>
</gene>
<dbReference type="InterPro" id="IPR032016">
    <property type="entry name" value="MKRN2OS-like"/>
</dbReference>
<dbReference type="OrthoDB" id="10065749at2759"/>
<dbReference type="InterPro" id="IPR053921">
    <property type="entry name" value="MKRN2OS-like_C"/>
</dbReference>
<evidence type="ECO:0000313" key="4">
    <source>
        <dbReference type="Proteomes" id="UP000299102"/>
    </source>
</evidence>
<comment type="caution">
    <text evidence="3">The sequence shown here is derived from an EMBL/GenBank/DDBJ whole genome shotgun (WGS) entry which is preliminary data.</text>
</comment>
<protein>
    <submittedName>
        <fullName evidence="3">MKRN2 opposite strand protein</fullName>
    </submittedName>
</protein>
<dbReference type="PANTHER" id="PTHR33963">
    <property type="entry name" value="MKRN2 OPPOSITE STRAND PROTEIN"/>
    <property type="match status" value="1"/>
</dbReference>
<evidence type="ECO:0000313" key="3">
    <source>
        <dbReference type="EMBL" id="GBP38062.1"/>
    </source>
</evidence>
<feature type="domain" description="MKRN2 opposite strand protein-like C-terminal" evidence="2">
    <location>
        <begin position="52"/>
        <end position="198"/>
    </location>
</feature>
<proteinExistence type="predicted"/>
<dbReference type="Proteomes" id="UP000299102">
    <property type="component" value="Unassembled WGS sequence"/>
</dbReference>
<keyword evidence="4" id="KW-1185">Reference proteome</keyword>
<dbReference type="Pfam" id="PF16044">
    <property type="entry name" value="DUF4796_C"/>
    <property type="match status" value="1"/>
</dbReference>
<evidence type="ECO:0000259" key="2">
    <source>
        <dbReference type="Pfam" id="PF16044"/>
    </source>
</evidence>
<accession>A0A4C1VI54</accession>
<organism evidence="3 4">
    <name type="scientific">Eumeta variegata</name>
    <name type="common">Bagworm moth</name>
    <name type="synonym">Eumeta japonica</name>
    <dbReference type="NCBI Taxonomy" id="151549"/>
    <lineage>
        <taxon>Eukaryota</taxon>
        <taxon>Metazoa</taxon>
        <taxon>Ecdysozoa</taxon>
        <taxon>Arthropoda</taxon>
        <taxon>Hexapoda</taxon>
        <taxon>Insecta</taxon>
        <taxon>Pterygota</taxon>
        <taxon>Neoptera</taxon>
        <taxon>Endopterygota</taxon>
        <taxon>Lepidoptera</taxon>
        <taxon>Glossata</taxon>
        <taxon>Ditrysia</taxon>
        <taxon>Tineoidea</taxon>
        <taxon>Psychidae</taxon>
        <taxon>Oiketicinae</taxon>
        <taxon>Eumeta</taxon>
    </lineage>
</organism>
<reference evidence="3 4" key="1">
    <citation type="journal article" date="2019" name="Commun. Biol.">
        <title>The bagworm genome reveals a unique fibroin gene that provides high tensile strength.</title>
        <authorList>
            <person name="Kono N."/>
            <person name="Nakamura H."/>
            <person name="Ohtoshi R."/>
            <person name="Tomita M."/>
            <person name="Numata K."/>
            <person name="Arakawa K."/>
        </authorList>
    </citation>
    <scope>NUCLEOTIDE SEQUENCE [LARGE SCALE GENOMIC DNA]</scope>
</reference>
<sequence>MSFLSSAKHDPQGRSGEDDYNKRTIDSRVANECLSLPKQRKTKRRTPLGCNRVPYPFVKASQHPRAIVIKPTHGDFLNGLVVEFSEKGICGFDAEKNSWCSRESSPDWDQCLMLEEFDELWNEIWDSILEKVSMSPIWKSECYNEASHNCFTFVLAFLRALDCGELSEKAKDPKLFCKQYVVPRTSAAGKYISLYRQLKRQNYFVQNQ</sequence>
<feature type="region of interest" description="Disordered" evidence="1">
    <location>
        <begin position="1"/>
        <end position="22"/>
    </location>
</feature>
<dbReference type="EMBL" id="BGZK01000343">
    <property type="protein sequence ID" value="GBP38062.1"/>
    <property type="molecule type" value="Genomic_DNA"/>
</dbReference>
<evidence type="ECO:0000256" key="1">
    <source>
        <dbReference type="SAM" id="MobiDB-lite"/>
    </source>
</evidence>
<feature type="compositionally biased region" description="Basic and acidic residues" evidence="1">
    <location>
        <begin position="7"/>
        <end position="22"/>
    </location>
</feature>
<name>A0A4C1VI54_EUMVA</name>
<dbReference type="PANTHER" id="PTHR33963:SF2">
    <property type="entry name" value="MKRN2 OPPOSITE STRAND PROTEIN"/>
    <property type="match status" value="1"/>
</dbReference>